<evidence type="ECO:0000313" key="5">
    <source>
        <dbReference type="Proteomes" id="UP001373714"/>
    </source>
</evidence>
<name>A0AAV9VGB0_9PEZI</name>
<dbReference type="Gene3D" id="3.40.50.10470">
    <property type="entry name" value="Translation initiation factor eif-2b, domain 2"/>
    <property type="match status" value="1"/>
</dbReference>
<organism evidence="4 5">
    <name type="scientific">Orbilia blumenaviensis</name>
    <dbReference type="NCBI Taxonomy" id="1796055"/>
    <lineage>
        <taxon>Eukaryota</taxon>
        <taxon>Fungi</taxon>
        <taxon>Dikarya</taxon>
        <taxon>Ascomycota</taxon>
        <taxon>Pezizomycotina</taxon>
        <taxon>Orbiliomycetes</taxon>
        <taxon>Orbiliales</taxon>
        <taxon>Orbiliaceae</taxon>
        <taxon>Orbilia</taxon>
    </lineage>
</organism>
<feature type="region of interest" description="Disordered" evidence="3">
    <location>
        <begin position="1"/>
        <end position="20"/>
    </location>
</feature>
<evidence type="ECO:0000256" key="1">
    <source>
        <dbReference type="ARBA" id="ARBA00007251"/>
    </source>
</evidence>
<sequence>MVSFSNPVSMRNPHSNSYSPVPAARQSSLLECNNIVLVTFLLHSSNDEAANATTANWGALKNMTVFGPNSKCFSPLEVEETNGSTSFCMAFPIPDTVSPLKTAIQQFEDLTTVTYSSGFLRVLVGTPFSIPNPGKNGDDTTKIHPFLLSINKTLAISHKIKISPNIQSLSSSGATTNLIDLSTHDLISQALQRCTISPALEASIERLRNDRTSGAGRLATLAVKEFASLCTTDPLLLSRQHTQAEWWTSLRLYGWHLFHSRPSMSSSIQNCIIRILQQINTTLSTLPSDPSDRANFVSSLILTSLKSTRSKSYTIPQSFVTLVQSLQSFVDARDQKRLFNILVHSNSSVMACSLVSLFNTANRPRIRVFVLESRPLFEGVTLARYLRSKIPQNAGGNGKLEGPSVPAVTVEVAVDAAVGNYTKVADLYVLAADRIYPNGDVSNKIGCLTAALGMRFNERRRNKPSATSATGGNSKSIIVIGATDKVCGNDERDRGWDYSYEENDGGEVRECWPGLCDDVDSPAELSDSDEETDKEDVRVRNMYFETVPAELVDCYLTEEGVMDAGGIREVADYHLRREMEIFGEL</sequence>
<dbReference type="AlphaFoldDB" id="A0AAV9VGB0"/>
<comment type="similarity">
    <text evidence="1 2">Belongs to the eIF-2B alpha/beta/delta subunits family.</text>
</comment>
<evidence type="ECO:0000256" key="2">
    <source>
        <dbReference type="RuleBase" id="RU003814"/>
    </source>
</evidence>
<dbReference type="Proteomes" id="UP001373714">
    <property type="component" value="Unassembled WGS sequence"/>
</dbReference>
<dbReference type="Pfam" id="PF01008">
    <property type="entry name" value="IF-2B"/>
    <property type="match status" value="1"/>
</dbReference>
<protein>
    <recommendedName>
        <fullName evidence="6">Nagb/rpia/CoA transferase-like protein</fullName>
    </recommendedName>
</protein>
<keyword evidence="5" id="KW-1185">Reference proteome</keyword>
<dbReference type="EMBL" id="JAVHNS010000003">
    <property type="protein sequence ID" value="KAK6361006.1"/>
    <property type="molecule type" value="Genomic_DNA"/>
</dbReference>
<dbReference type="PANTHER" id="PTHR43475:SF3">
    <property type="entry name" value="TRANSLATION INITIATION FACTOR EIF-2B SUBUNIT FAMILY PROTEIN (AFU_ORTHOLOGUE AFUA_2G14290)"/>
    <property type="match status" value="1"/>
</dbReference>
<dbReference type="SUPFAM" id="SSF100950">
    <property type="entry name" value="NagB/RpiA/CoA transferase-like"/>
    <property type="match status" value="1"/>
</dbReference>
<accession>A0AAV9VGB0</accession>
<comment type="caution">
    <text evidence="4">The sequence shown here is derived from an EMBL/GenBank/DDBJ whole genome shotgun (WGS) entry which is preliminary data.</text>
</comment>
<gene>
    <name evidence="4" type="ORF">TWF730_007121</name>
</gene>
<evidence type="ECO:0000256" key="3">
    <source>
        <dbReference type="SAM" id="MobiDB-lite"/>
    </source>
</evidence>
<reference evidence="4 5" key="1">
    <citation type="submission" date="2019-10" db="EMBL/GenBank/DDBJ databases">
        <authorList>
            <person name="Palmer J.M."/>
        </authorList>
    </citation>
    <scope>NUCLEOTIDE SEQUENCE [LARGE SCALE GENOMIC DNA]</scope>
    <source>
        <strain evidence="4 5">TWF730</strain>
    </source>
</reference>
<proteinExistence type="inferred from homology"/>
<evidence type="ECO:0000313" key="4">
    <source>
        <dbReference type="EMBL" id="KAK6361006.1"/>
    </source>
</evidence>
<dbReference type="InterPro" id="IPR037171">
    <property type="entry name" value="NagB/RpiA_transferase-like"/>
</dbReference>
<evidence type="ECO:0008006" key="6">
    <source>
        <dbReference type="Google" id="ProtNLM"/>
    </source>
</evidence>
<dbReference type="PANTHER" id="PTHR43475">
    <property type="entry name" value="METHYLTHIORIBOSE-1-PHOSPHATE ISOMERASE"/>
    <property type="match status" value="1"/>
</dbReference>
<dbReference type="GO" id="GO:0046523">
    <property type="term" value="F:S-methyl-5-thioribose-1-phosphate isomerase activity"/>
    <property type="evidence" value="ECO:0007669"/>
    <property type="project" value="TreeGrafter"/>
</dbReference>
<dbReference type="InterPro" id="IPR042529">
    <property type="entry name" value="IF_2B-like_C"/>
</dbReference>
<dbReference type="GO" id="GO:0019509">
    <property type="term" value="P:L-methionine salvage from methylthioadenosine"/>
    <property type="evidence" value="ECO:0007669"/>
    <property type="project" value="TreeGrafter"/>
</dbReference>
<dbReference type="InterPro" id="IPR000649">
    <property type="entry name" value="IF-2B-related"/>
</dbReference>